<comment type="similarity">
    <text evidence="2">Belongs to the glycosyltransferase 15 family.</text>
</comment>
<dbReference type="InterPro" id="IPR002685">
    <property type="entry name" value="Glyco_trans_15"/>
</dbReference>
<protein>
    <recommendedName>
        <fullName evidence="9">Glycosyltransferase family 15 protein</fullName>
    </recommendedName>
</protein>
<dbReference type="Pfam" id="PF01793">
    <property type="entry name" value="Glyco_transf_15"/>
    <property type="match status" value="1"/>
</dbReference>
<dbReference type="GO" id="GO:0000032">
    <property type="term" value="P:cell wall mannoprotein biosynthetic process"/>
    <property type="evidence" value="ECO:0007669"/>
    <property type="project" value="EnsemblFungi"/>
</dbReference>
<keyword evidence="3" id="KW-0328">Glycosyltransferase</keyword>
<dbReference type="GO" id="GO:0000026">
    <property type="term" value="F:alpha-1,2-mannosyltransferase activity"/>
    <property type="evidence" value="ECO:0007669"/>
    <property type="project" value="EnsemblFungi"/>
</dbReference>
<dbReference type="HOGENOM" id="CLU_024327_4_2_1"/>
<dbReference type="RefSeq" id="XP_022462321.1">
    <property type="nucleotide sequence ID" value="XM_022608274.1"/>
</dbReference>
<dbReference type="PANTHER" id="PTHR31121">
    <property type="entry name" value="ALPHA-1,2 MANNOSYLTRANSFERASE KTR1"/>
    <property type="match status" value="1"/>
</dbReference>
<evidence type="ECO:0008006" key="9">
    <source>
        <dbReference type="Google" id="ProtNLM"/>
    </source>
</evidence>
<dbReference type="OrthoDB" id="439943at2759"/>
<dbReference type="Gene3D" id="3.90.550.10">
    <property type="entry name" value="Spore Coat Polysaccharide Biosynthesis Protein SpsA, Chain A"/>
    <property type="match status" value="1"/>
</dbReference>
<dbReference type="OMA" id="QMWGYPS"/>
<reference evidence="8" key="2">
    <citation type="submission" date="2012-08" db="EMBL/GenBank/DDBJ databases">
        <title>Genome sequence of Kazachstania naganishii.</title>
        <authorList>
            <person name="Gordon J.L."/>
            <person name="Armisen D."/>
            <person name="Proux-Wera E."/>
            <person name="OhEigeartaigh S.S."/>
            <person name="Byrne K.P."/>
            <person name="Wolfe K.H."/>
        </authorList>
    </citation>
    <scope>NUCLEOTIDE SEQUENCE [LARGE SCALE GENOMIC DNA]</scope>
    <source>
        <strain evidence="8">ATCC MYA-139 / BCRC 22969 / CBS 8797 / CCRC 22969 / KCTC 17520 / NBRC 10181 / NCYC 3082</strain>
    </source>
</reference>
<organism evidence="7 8">
    <name type="scientific">Huiozyma naganishii (strain ATCC MYA-139 / BCRC 22969 / CBS 8797 / KCTC 17520 / NBRC 10181 / NCYC 3082 / Yp74L-3)</name>
    <name type="common">Yeast</name>
    <name type="synonym">Kazachstania naganishii</name>
    <dbReference type="NCBI Taxonomy" id="1071383"/>
    <lineage>
        <taxon>Eukaryota</taxon>
        <taxon>Fungi</taxon>
        <taxon>Dikarya</taxon>
        <taxon>Ascomycota</taxon>
        <taxon>Saccharomycotina</taxon>
        <taxon>Saccharomycetes</taxon>
        <taxon>Saccharomycetales</taxon>
        <taxon>Saccharomycetaceae</taxon>
        <taxon>Huiozyma</taxon>
    </lineage>
</organism>
<sequence>MGLDQVNLEADVVVASKAPADKVPVAVTSASSTVDNKQEQALQEAPSVQDFIQEKTEEQQLEADLKANVKQTTMDFIKKDFANKGKRPKACFVTLVRNSELNGLLSSIRIVEQRFNAKFKYDWIFLNDEPFSEEFKKRVQEEVSSTVKFGLIPKEHWSYPDYIDQSKAADTRAKMADIIYGGSESYRHMCRYQSGFFWRHPLLDEYSWYWRVEPDTQLYCDINYDVFQWMQDHERCTVTITIHEYEATIPTLWKTSMNFFKEHPEYVSENNLMKFLSGNDGETYNLCHFWSNFEIASLDLWRSPAYRAYFDYLDRAGGFFYERWGDAPVHSIAAALRSQEIRSTTSPTLVPPTHLTTNCPRDMDVLQKQRTVPVTKGTTSHSKRMHAGQNITTLKA</sequence>
<dbReference type="InterPro" id="IPR029044">
    <property type="entry name" value="Nucleotide-diphossugar_trans"/>
</dbReference>
<dbReference type="PANTHER" id="PTHR31121:SF8">
    <property type="entry name" value="GLYCOLIPID 2-ALPHA-MANNOSYLTRANSFERASE-RELATED"/>
    <property type="match status" value="1"/>
</dbReference>
<dbReference type="Proteomes" id="UP000006310">
    <property type="component" value="Chromosome 1"/>
</dbReference>
<evidence type="ECO:0000256" key="1">
    <source>
        <dbReference type="ARBA" id="ARBA00004606"/>
    </source>
</evidence>
<keyword evidence="8" id="KW-1185">Reference proteome</keyword>
<dbReference type="AlphaFoldDB" id="J7QZX2"/>
<keyword evidence="5" id="KW-0812">Transmembrane</keyword>
<dbReference type="GO" id="GO:0006493">
    <property type="term" value="P:protein O-linked glycosylation"/>
    <property type="evidence" value="ECO:0007669"/>
    <property type="project" value="EnsemblFungi"/>
</dbReference>
<dbReference type="eggNOG" id="KOG4472">
    <property type="taxonomic scope" value="Eukaryota"/>
</dbReference>
<comment type="subcellular location">
    <subcellularLocation>
        <location evidence="1">Membrane</location>
        <topology evidence="1">Single-pass type II membrane protein</topology>
    </subcellularLocation>
</comment>
<reference evidence="7 8" key="1">
    <citation type="journal article" date="2011" name="Proc. Natl. Acad. Sci. U.S.A.">
        <title>Evolutionary erosion of yeast sex chromosomes by mating-type switching accidents.</title>
        <authorList>
            <person name="Gordon J.L."/>
            <person name="Armisen D."/>
            <person name="Proux-Wera E."/>
            <person name="Oheigeartaigh S.S."/>
            <person name="Byrne K.P."/>
            <person name="Wolfe K.H."/>
        </authorList>
    </citation>
    <scope>NUCLEOTIDE SEQUENCE [LARGE SCALE GENOMIC DNA]</scope>
    <source>
        <strain evidence="8">ATCC MYA-139 / BCRC 22969 / CBS 8797 / CCRC 22969 / KCTC 17520 / NBRC 10181 / NCYC 3082</strain>
    </source>
</reference>
<dbReference type="SUPFAM" id="SSF53448">
    <property type="entry name" value="Nucleotide-diphospho-sugar transferases"/>
    <property type="match status" value="1"/>
</dbReference>
<keyword evidence="5" id="KW-0735">Signal-anchor</keyword>
<dbReference type="GeneID" id="34523710"/>
<evidence type="ECO:0000256" key="2">
    <source>
        <dbReference type="ARBA" id="ARBA00007677"/>
    </source>
</evidence>
<evidence type="ECO:0000256" key="6">
    <source>
        <dbReference type="SAM" id="MobiDB-lite"/>
    </source>
</evidence>
<accession>J7QZX2</accession>
<dbReference type="GO" id="GO:0006491">
    <property type="term" value="P:N-glycan processing"/>
    <property type="evidence" value="ECO:0007669"/>
    <property type="project" value="EnsemblFungi"/>
</dbReference>
<evidence type="ECO:0000313" key="8">
    <source>
        <dbReference type="Proteomes" id="UP000006310"/>
    </source>
</evidence>
<dbReference type="KEGG" id="kng:KNAG_0A03960"/>
<dbReference type="FunFam" id="3.90.550.10:FF:000051">
    <property type="entry name" value="Alpha-1,2-mannosyltransferase (Ktr4)"/>
    <property type="match status" value="1"/>
</dbReference>
<evidence type="ECO:0000256" key="5">
    <source>
        <dbReference type="ARBA" id="ARBA00022968"/>
    </source>
</evidence>
<feature type="region of interest" description="Disordered" evidence="6">
    <location>
        <begin position="373"/>
        <end position="396"/>
    </location>
</feature>
<evidence type="ECO:0000256" key="4">
    <source>
        <dbReference type="ARBA" id="ARBA00022679"/>
    </source>
</evidence>
<name>J7QZX2_HUIN7</name>
<dbReference type="GO" id="GO:0016020">
    <property type="term" value="C:membrane"/>
    <property type="evidence" value="ECO:0007669"/>
    <property type="project" value="UniProtKB-SubCell"/>
</dbReference>
<dbReference type="EMBL" id="HE978314">
    <property type="protein sequence ID" value="CCK68075.1"/>
    <property type="molecule type" value="Genomic_DNA"/>
</dbReference>
<dbReference type="GO" id="GO:0005797">
    <property type="term" value="C:Golgi medial cisterna"/>
    <property type="evidence" value="ECO:0007669"/>
    <property type="project" value="EnsemblFungi"/>
</dbReference>
<proteinExistence type="inferred from homology"/>
<gene>
    <name evidence="7" type="primary">KNAG0A03960</name>
    <name evidence="7" type="ordered locus">KNAG_0A03960</name>
</gene>
<keyword evidence="4" id="KW-0808">Transferase</keyword>
<evidence type="ECO:0000256" key="3">
    <source>
        <dbReference type="ARBA" id="ARBA00022676"/>
    </source>
</evidence>
<evidence type="ECO:0000313" key="7">
    <source>
        <dbReference type="EMBL" id="CCK68075.1"/>
    </source>
</evidence>
<dbReference type="STRING" id="1071383.J7QZX2"/>